<evidence type="ECO:0000256" key="2">
    <source>
        <dbReference type="ARBA" id="ARBA00004141"/>
    </source>
</evidence>
<evidence type="ECO:0000313" key="16">
    <source>
        <dbReference type="Proteomes" id="UP000008178"/>
    </source>
</evidence>
<dbReference type="AlphaFoldDB" id="G2T0Z0"/>
<dbReference type="PROSITE" id="PS50109">
    <property type="entry name" value="HIS_KIN"/>
    <property type="match status" value="1"/>
</dbReference>
<dbReference type="InterPro" id="IPR036097">
    <property type="entry name" value="HisK_dim/P_sf"/>
</dbReference>
<comment type="catalytic activity">
    <reaction evidence="1">
        <text>ATP + protein L-histidine = ADP + protein N-phospho-L-histidine.</text>
        <dbReference type="EC" id="2.7.13.3"/>
    </reaction>
</comment>
<dbReference type="FunFam" id="3.30.565.10:FF:000006">
    <property type="entry name" value="Sensor histidine kinase WalK"/>
    <property type="match status" value="1"/>
</dbReference>
<dbReference type="eggNOG" id="COG2205">
    <property type="taxonomic scope" value="Bacteria"/>
</dbReference>
<keyword evidence="8 15" id="KW-0418">Kinase</keyword>
<dbReference type="Gene3D" id="1.10.287.130">
    <property type="match status" value="1"/>
</dbReference>
<dbReference type="InterPro" id="IPR029016">
    <property type="entry name" value="GAF-like_dom_sf"/>
</dbReference>
<dbReference type="CDD" id="cd00075">
    <property type="entry name" value="HATPase"/>
    <property type="match status" value="1"/>
</dbReference>
<dbReference type="InterPro" id="IPR038318">
    <property type="entry name" value="KdpD_sf"/>
</dbReference>
<evidence type="ECO:0000256" key="11">
    <source>
        <dbReference type="ARBA" id="ARBA00023012"/>
    </source>
</evidence>
<dbReference type="GO" id="GO:0005524">
    <property type="term" value="F:ATP binding"/>
    <property type="evidence" value="ECO:0007669"/>
    <property type="project" value="UniProtKB-KW"/>
</dbReference>
<dbReference type="Pfam" id="PF02518">
    <property type="entry name" value="HATPase_c"/>
    <property type="match status" value="1"/>
</dbReference>
<dbReference type="SUPFAM" id="SSF47384">
    <property type="entry name" value="Homodimeric domain of signal transducing histidine kinase"/>
    <property type="match status" value="1"/>
</dbReference>
<dbReference type="InterPro" id="IPR003594">
    <property type="entry name" value="HATPase_dom"/>
</dbReference>
<dbReference type="PRINTS" id="PR00344">
    <property type="entry name" value="BCTRLSENSOR"/>
</dbReference>
<reference evidence="15 16" key="1">
    <citation type="journal article" date="2015" name="Genome Announc.">
        <title>Complete genome sequence of the human gut symbiont Roseburia hominis.</title>
        <authorList>
            <person name="Travis A.J."/>
            <person name="Kelly D."/>
            <person name="Flint H.J."/>
            <person name="Aminov R.I."/>
        </authorList>
    </citation>
    <scope>NUCLEOTIDE SEQUENCE [LARGE SCALE GENOMIC DNA]</scope>
    <source>
        <strain evidence="16">DSM 16839 / JCM 17582 / NCIMB 14029 / A2-183</strain>
    </source>
</reference>
<keyword evidence="10 13" id="KW-1133">Transmembrane helix</keyword>
<feature type="transmembrane region" description="Helical" evidence="13">
    <location>
        <begin position="168"/>
        <end position="189"/>
    </location>
</feature>
<protein>
    <recommendedName>
        <fullName evidence="3">histidine kinase</fullName>
        <ecNumber evidence="3">2.7.13.3</ecNumber>
    </recommendedName>
</protein>
<keyword evidence="9" id="KW-0067">ATP-binding</keyword>
<dbReference type="GO" id="GO:0000155">
    <property type="term" value="F:phosphorelay sensor kinase activity"/>
    <property type="evidence" value="ECO:0007669"/>
    <property type="project" value="InterPro"/>
</dbReference>
<dbReference type="PANTHER" id="PTHR45569">
    <property type="entry name" value="SENSOR PROTEIN KDPD"/>
    <property type="match status" value="1"/>
</dbReference>
<dbReference type="EC" id="2.7.13.3" evidence="3"/>
<dbReference type="InterPro" id="IPR025201">
    <property type="entry name" value="KdpD_TM"/>
</dbReference>
<evidence type="ECO:0000256" key="13">
    <source>
        <dbReference type="SAM" id="Phobius"/>
    </source>
</evidence>
<accession>G2T0Z0</accession>
<dbReference type="InterPro" id="IPR003661">
    <property type="entry name" value="HisK_dim/P_dom"/>
</dbReference>
<dbReference type="Gene3D" id="3.30.450.40">
    <property type="match status" value="1"/>
</dbReference>
<dbReference type="CDD" id="cd00082">
    <property type="entry name" value="HisKA"/>
    <property type="match status" value="1"/>
</dbReference>
<keyword evidence="16" id="KW-1185">Reference proteome</keyword>
<evidence type="ECO:0000256" key="12">
    <source>
        <dbReference type="ARBA" id="ARBA00023136"/>
    </source>
</evidence>
<keyword evidence="5" id="KW-0808">Transferase</keyword>
<evidence type="ECO:0000256" key="10">
    <source>
        <dbReference type="ARBA" id="ARBA00022989"/>
    </source>
</evidence>
<dbReference type="PANTHER" id="PTHR45569:SF1">
    <property type="entry name" value="SENSOR PROTEIN KDPD"/>
    <property type="match status" value="1"/>
</dbReference>
<dbReference type="GO" id="GO:0005886">
    <property type="term" value="C:plasma membrane"/>
    <property type="evidence" value="ECO:0007669"/>
    <property type="project" value="TreeGrafter"/>
</dbReference>
<evidence type="ECO:0000256" key="9">
    <source>
        <dbReference type="ARBA" id="ARBA00022840"/>
    </source>
</evidence>
<feature type="transmembrane region" description="Helical" evidence="13">
    <location>
        <begin position="201"/>
        <end position="234"/>
    </location>
</feature>
<dbReference type="Gene3D" id="3.40.50.620">
    <property type="entry name" value="HUPs"/>
    <property type="match status" value="1"/>
</dbReference>
<dbReference type="InterPro" id="IPR052023">
    <property type="entry name" value="Histidine_kinase_KdpD"/>
</dbReference>
<name>G2T0Z0_ROSHA</name>
<dbReference type="SUPFAM" id="SSF52402">
    <property type="entry name" value="Adenine nucleotide alpha hydrolases-like"/>
    <property type="match status" value="1"/>
</dbReference>
<evidence type="ECO:0000256" key="8">
    <source>
        <dbReference type="ARBA" id="ARBA00022777"/>
    </source>
</evidence>
<evidence type="ECO:0000256" key="6">
    <source>
        <dbReference type="ARBA" id="ARBA00022692"/>
    </source>
</evidence>
<dbReference type="Gene3D" id="3.30.565.10">
    <property type="entry name" value="Histidine kinase-like ATPase, C-terminal domain"/>
    <property type="match status" value="1"/>
</dbReference>
<dbReference type="EMBL" id="CP003040">
    <property type="protein sequence ID" value="AEN95984.1"/>
    <property type="molecule type" value="Genomic_DNA"/>
</dbReference>
<evidence type="ECO:0000259" key="14">
    <source>
        <dbReference type="PROSITE" id="PS50109"/>
    </source>
</evidence>
<organism evidence="15 16">
    <name type="scientific">Roseburia hominis (strain DSM 16839 / JCM 17582 / NCIMB 14029 / A2-183)</name>
    <dbReference type="NCBI Taxonomy" id="585394"/>
    <lineage>
        <taxon>Bacteria</taxon>
        <taxon>Bacillati</taxon>
        <taxon>Bacillota</taxon>
        <taxon>Clostridia</taxon>
        <taxon>Lachnospirales</taxon>
        <taxon>Lachnospiraceae</taxon>
        <taxon>Roseburia</taxon>
    </lineage>
</organism>
<comment type="subcellular location">
    <subcellularLocation>
        <location evidence="2">Membrane</location>
        <topology evidence="2">Multi-pass membrane protein</topology>
    </subcellularLocation>
</comment>
<evidence type="ECO:0000256" key="5">
    <source>
        <dbReference type="ARBA" id="ARBA00022679"/>
    </source>
</evidence>
<proteinExistence type="predicted"/>
<dbReference type="HOGENOM" id="CLU_000445_113_3_9"/>
<feature type="domain" description="Histidine kinase" evidence="14">
    <location>
        <begin position="448"/>
        <end position="664"/>
    </location>
</feature>
<dbReference type="Gene3D" id="1.20.120.620">
    <property type="entry name" value="Backbone structure of the membrane domain of e. Coli histidine kinase receptor kdpd"/>
    <property type="match status" value="1"/>
</dbReference>
<evidence type="ECO:0000256" key="1">
    <source>
        <dbReference type="ARBA" id="ARBA00000085"/>
    </source>
</evidence>
<evidence type="ECO:0000256" key="4">
    <source>
        <dbReference type="ARBA" id="ARBA00022553"/>
    </source>
</evidence>
<dbReference type="SMART" id="SM00387">
    <property type="entry name" value="HATPase_c"/>
    <property type="match status" value="1"/>
</dbReference>
<keyword evidence="11" id="KW-0902">Two-component regulatory system</keyword>
<dbReference type="InterPro" id="IPR014729">
    <property type="entry name" value="Rossmann-like_a/b/a_fold"/>
</dbReference>
<dbReference type="Pfam" id="PF00512">
    <property type="entry name" value="HisKA"/>
    <property type="match status" value="1"/>
</dbReference>
<keyword evidence="12 13" id="KW-0472">Membrane</keyword>
<dbReference type="CDD" id="cd01987">
    <property type="entry name" value="USP_KdpD-like"/>
    <property type="match status" value="1"/>
</dbReference>
<keyword evidence="7" id="KW-0547">Nucleotide-binding</keyword>
<dbReference type="InterPro" id="IPR005467">
    <property type="entry name" value="His_kinase_dom"/>
</dbReference>
<dbReference type="SMART" id="SM00388">
    <property type="entry name" value="HisKA"/>
    <property type="match status" value="1"/>
</dbReference>
<feature type="transmembrane region" description="Helical" evidence="13">
    <location>
        <begin position="246"/>
        <end position="267"/>
    </location>
</feature>
<evidence type="ECO:0000256" key="7">
    <source>
        <dbReference type="ARBA" id="ARBA00022741"/>
    </source>
</evidence>
<dbReference type="STRING" id="585394.RHOM_04310"/>
<dbReference type="Proteomes" id="UP000008178">
    <property type="component" value="Chromosome"/>
</dbReference>
<keyword evidence="4" id="KW-0597">Phosphoprotein</keyword>
<evidence type="ECO:0000256" key="3">
    <source>
        <dbReference type="ARBA" id="ARBA00012438"/>
    </source>
</evidence>
<dbReference type="InterPro" id="IPR004358">
    <property type="entry name" value="Sig_transdc_His_kin-like_C"/>
</dbReference>
<dbReference type="InterPro" id="IPR036890">
    <property type="entry name" value="HATPase_C_sf"/>
</dbReference>
<evidence type="ECO:0000313" key="15">
    <source>
        <dbReference type="EMBL" id="AEN95984.1"/>
    </source>
</evidence>
<keyword evidence="6 13" id="KW-0812">Transmembrane</keyword>
<dbReference type="SUPFAM" id="SSF55874">
    <property type="entry name" value="ATPase domain of HSP90 chaperone/DNA topoisomerase II/histidine kinase"/>
    <property type="match status" value="1"/>
</dbReference>
<gene>
    <name evidence="15" type="ordered locus">RHOM_04310</name>
</gene>
<sequence>MYNETKKAVKPMQIQTEQPKNGADEHILVCLSSSPSNARIIHTAAKMAKVLHAKFTAIYVQTDSVESEKNRLRLEQNIQLAQGLGAEIIMTHGEDVPLQISEYVRLSDVTKIVIGQSSARRRGLFGKPTLTEKLISVAPNVDIHIIPDALNYVRPHRRRLLFGAETPSLRDIGVTVLSLAVCTAIGFLFDHLDFPDTNIVTVYILGVLMVSVLTKGYLCSMAGSLLSVVLFGFFLTEPQLSFKTYAVGYPVTFAVMLVASVLTGTLASKLKDHARLSARSAFRTQVLFDTDRLLQKAKSNDDILSVTCMQLSRLLDRSIVAYTKSENGMSTGRLFAEKKYTYSENLLNAAEQKAAEWAFQNGRRTGATTAQFGKSECLYLAIRAGSRVYGVIGIPMRPEKPDSFENSIVLSVVNECALAMDNTHNAAEKERAADLAKSEQLRADLLRSISHDLRTPLCSISGNADTLLHNGNCLDETTKQQIYKDIYDDSEWLIDVVENLLYVTRLNDGRLKLELTNQLVDEVISEAVSHLKQKSVGHTVTVKCDDLILARMDAQLIVQVIVNLIDNALKYTEQGSEICVSAEKQGKYAVIRVADNGSGIPDDMKSHIFEMFYTGKSTVADSRRSFGIGLTLCKSIVELHGGTLTLRDNVPCGCVFTFTLPLSEVTLNE</sequence>
<dbReference type="KEGG" id="rho:RHOM_04310"/>
<dbReference type="Pfam" id="PF13493">
    <property type="entry name" value="DUF4118"/>
    <property type="match status" value="1"/>
</dbReference>